<dbReference type="InterPro" id="IPR015943">
    <property type="entry name" value="WD40/YVTN_repeat-like_dom_sf"/>
</dbReference>
<feature type="repeat" description="WD" evidence="7">
    <location>
        <begin position="218"/>
        <end position="259"/>
    </location>
</feature>
<dbReference type="InterPro" id="IPR036322">
    <property type="entry name" value="WD40_repeat_dom_sf"/>
</dbReference>
<organism evidence="9 10">
    <name type="scientific">Cyberlindnera jadinii (strain ATCC 18201 / CBS 1600 / BCRC 20928 / JCM 3617 / NBRC 0987 / NRRL Y-1542)</name>
    <name type="common">Torula yeast</name>
    <name type="synonym">Candida utilis</name>
    <dbReference type="NCBI Taxonomy" id="983966"/>
    <lineage>
        <taxon>Eukaryota</taxon>
        <taxon>Fungi</taxon>
        <taxon>Dikarya</taxon>
        <taxon>Ascomycota</taxon>
        <taxon>Saccharomycotina</taxon>
        <taxon>Saccharomycetes</taxon>
        <taxon>Phaffomycetales</taxon>
        <taxon>Phaffomycetaceae</taxon>
        <taxon>Cyberlindnera</taxon>
    </lineage>
</organism>
<evidence type="ECO:0000256" key="6">
    <source>
        <dbReference type="ARBA" id="ARBA00026147"/>
    </source>
</evidence>
<dbReference type="GO" id="GO:0000398">
    <property type="term" value="P:mRNA splicing, via spliceosome"/>
    <property type="evidence" value="ECO:0007669"/>
    <property type="project" value="UniProtKB-UniRule"/>
</dbReference>
<dbReference type="InterPro" id="IPR019775">
    <property type="entry name" value="WD40_repeat_CS"/>
</dbReference>
<keyword evidence="1 7" id="KW-0853">WD repeat</keyword>
<evidence type="ECO:0000256" key="8">
    <source>
        <dbReference type="RuleBase" id="RU369036"/>
    </source>
</evidence>
<dbReference type="InterPro" id="IPR020472">
    <property type="entry name" value="WD40_PAC1"/>
</dbReference>
<dbReference type="SMART" id="SM00320">
    <property type="entry name" value="WD40"/>
    <property type="match status" value="7"/>
</dbReference>
<keyword evidence="3 8" id="KW-0677">Repeat</keyword>
<gene>
    <name evidence="9" type="primary">cwf1</name>
    <name evidence="9" type="ORF">BN1211_2540</name>
</gene>
<dbReference type="InterPro" id="IPR001680">
    <property type="entry name" value="WD40_rpt"/>
</dbReference>
<dbReference type="SUPFAM" id="SSF50978">
    <property type="entry name" value="WD40 repeat-like"/>
    <property type="match status" value="1"/>
</dbReference>
<dbReference type="GO" id="GO:0071011">
    <property type="term" value="C:precatalytic spliceosome"/>
    <property type="evidence" value="ECO:0007669"/>
    <property type="project" value="TreeGrafter"/>
</dbReference>
<keyword evidence="4 8" id="KW-0508">mRNA splicing</keyword>
<evidence type="ECO:0000313" key="9">
    <source>
        <dbReference type="EMBL" id="CEP22248.1"/>
    </source>
</evidence>
<dbReference type="PRINTS" id="PR00320">
    <property type="entry name" value="GPROTEINBRPT"/>
</dbReference>
<dbReference type="PROSITE" id="PS50294">
    <property type="entry name" value="WD_REPEATS_REGION"/>
    <property type="match status" value="4"/>
</dbReference>
<dbReference type="InterPro" id="IPR045241">
    <property type="entry name" value="Prp46/PLRG1-like"/>
</dbReference>
<comment type="subunit">
    <text evidence="8">Associated with the spliceosome.</text>
</comment>
<reference evidence="10" key="1">
    <citation type="journal article" date="2015" name="J. Biotechnol.">
        <title>The structure of the Cyberlindnera jadinii genome and its relation to Candida utilis analyzed by the occurrence of single nucleotide polymorphisms.</title>
        <authorList>
            <person name="Rupp O."/>
            <person name="Brinkrolf K."/>
            <person name="Buerth C."/>
            <person name="Kunigo M."/>
            <person name="Schneider J."/>
            <person name="Jaenicke S."/>
            <person name="Goesmann A."/>
            <person name="Puehler A."/>
            <person name="Jaeger K.-E."/>
            <person name="Ernst J.F."/>
        </authorList>
    </citation>
    <scope>NUCLEOTIDE SEQUENCE [LARGE SCALE GENOMIC DNA]</scope>
    <source>
        <strain evidence="10">ATCC 18201 / CBS 1600 / BCRC 20928 / JCM 3617 / NBRC 0987 / NRRL Y-1542</strain>
    </source>
</reference>
<dbReference type="EMBL" id="CDQK01000003">
    <property type="protein sequence ID" value="CEP22248.1"/>
    <property type="molecule type" value="Genomic_DNA"/>
</dbReference>
<evidence type="ECO:0000256" key="4">
    <source>
        <dbReference type="ARBA" id="ARBA00023187"/>
    </source>
</evidence>
<dbReference type="PROSITE" id="PS00678">
    <property type="entry name" value="WD_REPEATS_1"/>
    <property type="match status" value="2"/>
</dbReference>
<comment type="function">
    <text evidence="8">Involved in pre-mRNA splicing and required for cell cycle progression at G2/M.</text>
</comment>
<feature type="repeat" description="WD" evidence="7">
    <location>
        <begin position="260"/>
        <end position="301"/>
    </location>
</feature>
<proteinExistence type="inferred from homology"/>
<evidence type="ECO:0000256" key="2">
    <source>
        <dbReference type="ARBA" id="ARBA00022728"/>
    </source>
</evidence>
<sequence>MLISCVFDSCDWSTNVRQAQTIDVIRRRTDALFPQPGPLFNEEYVCYGTCDSSHDVLTPNRPAEYIKSRLRRKTGQSDTTALVPSSTEEQAQVETQVSIYKPQPQRPSSVVQQRDVYVPEQPAWKAPWKLMRVIGGHQGWVRAVAVEPNNKWFATGSNDNTIKVWDLASGQLKLTLTGHVMSVRGIALSERHPYMFSCSDDKTIKCWDLEMNKVVRDYYGHNSGVYTVDVHPTLDVVVSGSRDSTVRVWDMRTSQGIFVLSGHKQPITNVRCQAMDPQIISTSNDKTVRLWDLCAGKTQTVMTHHKKSIRALTLHPEEWTFATASPDAIKEWKFPEGSFMHDFVPPHEAIVNTLSVNQDNVLFSGGDDGTMSFYDWKSGHKFQEMRTTSMPGSLDSECGILTSTFDKTGMRLITGEADKSIKIWKEDSDATEETHPGIKFDPQNYQRRY</sequence>
<dbReference type="CDD" id="cd00200">
    <property type="entry name" value="WD40"/>
    <property type="match status" value="1"/>
</dbReference>
<protein>
    <recommendedName>
        <fullName evidence="6 8">Pre-mRNA-splicing factor PRP46</fullName>
    </recommendedName>
    <alternativeName>
        <fullName evidence="8">Pre-mRNA-processing protein 46</fullName>
    </alternativeName>
</protein>
<dbReference type="Proteomes" id="UP000038830">
    <property type="component" value="Unassembled WGS sequence"/>
</dbReference>
<dbReference type="GO" id="GO:0000974">
    <property type="term" value="C:Prp19 complex"/>
    <property type="evidence" value="ECO:0007669"/>
    <property type="project" value="TreeGrafter"/>
</dbReference>
<dbReference type="Pfam" id="PF00400">
    <property type="entry name" value="WD40"/>
    <property type="match status" value="6"/>
</dbReference>
<accession>A0A0H5C315</accession>
<comment type="similarity">
    <text evidence="5 8">Belongs to the WD repeat PRL1/PRL2 family.</text>
</comment>
<dbReference type="PANTHER" id="PTHR19923:SF0">
    <property type="entry name" value="PLEIOTROPIC REGULATOR 1"/>
    <property type="match status" value="1"/>
</dbReference>
<feature type="repeat" description="WD" evidence="7">
    <location>
        <begin position="400"/>
        <end position="434"/>
    </location>
</feature>
<dbReference type="AlphaFoldDB" id="A0A0H5C315"/>
<evidence type="ECO:0000313" key="10">
    <source>
        <dbReference type="Proteomes" id="UP000038830"/>
    </source>
</evidence>
<keyword evidence="2 8" id="KW-0747">Spliceosome</keyword>
<dbReference type="GO" id="GO:0071013">
    <property type="term" value="C:catalytic step 2 spliceosome"/>
    <property type="evidence" value="ECO:0007669"/>
    <property type="project" value="TreeGrafter"/>
</dbReference>
<keyword evidence="8" id="KW-0507">mRNA processing</keyword>
<dbReference type="Gene3D" id="2.130.10.10">
    <property type="entry name" value="YVTN repeat-like/Quinoprotein amine dehydrogenase"/>
    <property type="match status" value="1"/>
</dbReference>
<feature type="repeat" description="WD" evidence="7">
    <location>
        <begin position="134"/>
        <end position="175"/>
    </location>
</feature>
<evidence type="ECO:0000256" key="1">
    <source>
        <dbReference type="ARBA" id="ARBA00022574"/>
    </source>
</evidence>
<evidence type="ECO:0000256" key="5">
    <source>
        <dbReference type="ARBA" id="ARBA00025726"/>
    </source>
</evidence>
<keyword evidence="8" id="KW-0539">Nucleus</keyword>
<feature type="repeat" description="WD" evidence="7">
    <location>
        <begin position="176"/>
        <end position="217"/>
    </location>
</feature>
<dbReference type="PANTHER" id="PTHR19923">
    <property type="entry name" value="WD40 REPEAT PROTEINPRL1/PRL2-RELATED"/>
    <property type="match status" value="1"/>
</dbReference>
<dbReference type="FunFam" id="2.130.10.10:FF:000012">
    <property type="entry name" value="Putative pleiotropic regulator 1"/>
    <property type="match status" value="1"/>
</dbReference>
<evidence type="ECO:0000256" key="7">
    <source>
        <dbReference type="PROSITE-ProRule" id="PRU00221"/>
    </source>
</evidence>
<comment type="subcellular location">
    <subcellularLocation>
        <location evidence="8">Nucleus</location>
    </subcellularLocation>
</comment>
<feature type="repeat" description="WD" evidence="7">
    <location>
        <begin position="344"/>
        <end position="384"/>
    </location>
</feature>
<dbReference type="PROSITE" id="PS50082">
    <property type="entry name" value="WD_REPEATS_2"/>
    <property type="match status" value="6"/>
</dbReference>
<evidence type="ECO:0000256" key="3">
    <source>
        <dbReference type="ARBA" id="ARBA00022737"/>
    </source>
</evidence>
<name>A0A0H5C315_CYBJN</name>